<dbReference type="GO" id="GO:0009234">
    <property type="term" value="P:menaquinone biosynthetic process"/>
    <property type="evidence" value="ECO:0007669"/>
    <property type="project" value="UniProtKB-UniRule"/>
</dbReference>
<evidence type="ECO:0000256" key="4">
    <source>
        <dbReference type="NCBIfam" id="TIGR01927"/>
    </source>
</evidence>
<dbReference type="Proteomes" id="UP000286732">
    <property type="component" value="Unassembled WGS sequence"/>
</dbReference>
<dbReference type="SUPFAM" id="SSF54826">
    <property type="entry name" value="Enolase N-terminal domain-like"/>
    <property type="match status" value="1"/>
</dbReference>
<gene>
    <name evidence="6" type="primary">menC</name>
    <name evidence="6" type="ORF">DSY98_08805</name>
</gene>
<evidence type="ECO:0000313" key="7">
    <source>
        <dbReference type="Proteomes" id="UP000286732"/>
    </source>
</evidence>
<keyword evidence="3 6" id="KW-0456">Lyase</keyword>
<dbReference type="AlphaFoldDB" id="A0A432G1S6"/>
<keyword evidence="1" id="KW-0479">Metal-binding</keyword>
<sequence>MVDWIKMSLCRWKLFHYSLPLTEPLYLLGHEMHERTGLILRLHDENDGTSVGDNYSEGEIAPLPGMHPETLSEAENQIRYYLSGNSLPVTCSAALFGSVNFGLDMALRTMFQSPNVSKFHSFKETAGNDPKPSKIDFTGQIFPVNGLAVGSGTVLEMECEELRNGGFKAVKLKVGQLTILQDIVRVRLARKILGDEIALRLDANRAWEWEDAVKFAEAVQDFNIEYCEEPLLDSNKLEQLHLQTGMPLALDETLWYAPTPKSDAPAKHVSLSGIRALILKPGILGGWNNTKMWIEHAQKNGIHCVLSSCFESGLGLNWIAFMANELLSEQFPAGLDTSKWFEQDLIEPRFLIQNGSYVFPDSWPKSKYTFLEIISEGTCEIGDLD</sequence>
<organism evidence="6 7">
    <name type="scientific">SAR324 cluster bacterium</name>
    <dbReference type="NCBI Taxonomy" id="2024889"/>
    <lineage>
        <taxon>Bacteria</taxon>
        <taxon>Deltaproteobacteria</taxon>
        <taxon>SAR324 cluster</taxon>
    </lineage>
</organism>
<dbReference type="InterPro" id="IPR029065">
    <property type="entry name" value="Enolase_C-like"/>
</dbReference>
<dbReference type="PANTHER" id="PTHR42916">
    <property type="entry name" value="2-SUCCINYL-5-ENOLPYRUVYL-6-HYDROXY-3-CYCLOHEXENE-1-CARBOXYLATE SYNTHASE"/>
    <property type="match status" value="1"/>
</dbReference>
<feature type="domain" description="Mandelate racemase/muconate lactonizing enzyme C-terminal" evidence="5">
    <location>
        <begin position="152"/>
        <end position="247"/>
    </location>
</feature>
<name>A0A432G1S6_9DELT</name>
<dbReference type="GO" id="GO:0043748">
    <property type="term" value="F:O-succinylbenzoate synthase activity"/>
    <property type="evidence" value="ECO:0007669"/>
    <property type="project" value="UniProtKB-EC"/>
</dbReference>
<dbReference type="SUPFAM" id="SSF51604">
    <property type="entry name" value="Enolase C-terminal domain-like"/>
    <property type="match status" value="1"/>
</dbReference>
<accession>A0A432G1S6</accession>
<evidence type="ECO:0000256" key="2">
    <source>
        <dbReference type="ARBA" id="ARBA00022842"/>
    </source>
</evidence>
<reference evidence="6 7" key="1">
    <citation type="submission" date="2018-06" db="EMBL/GenBank/DDBJ databases">
        <title>Combined omics and stable isotope probing to characterize newly discovered Mariana Back-Arc vent microbial communities.</title>
        <authorList>
            <person name="Trembath-Reichert E."/>
            <person name="Huber J.A."/>
        </authorList>
    </citation>
    <scope>NUCLEOTIDE SEQUENCE [LARGE SCALE GENOMIC DNA]</scope>
    <source>
        <strain evidence="6">MAG 63_2</strain>
    </source>
</reference>
<dbReference type="SFLD" id="SFLDG00180">
    <property type="entry name" value="muconate_cycloisomerase"/>
    <property type="match status" value="1"/>
</dbReference>
<dbReference type="InterPro" id="IPR013342">
    <property type="entry name" value="Mandelate_racemase_C"/>
</dbReference>
<dbReference type="Pfam" id="PF13378">
    <property type="entry name" value="MR_MLE_C"/>
    <property type="match status" value="1"/>
</dbReference>
<dbReference type="InterPro" id="IPR041338">
    <property type="entry name" value="OSBS_N"/>
</dbReference>
<dbReference type="GO" id="GO:0046872">
    <property type="term" value="F:metal ion binding"/>
    <property type="evidence" value="ECO:0007669"/>
    <property type="project" value="UniProtKB-KW"/>
</dbReference>
<evidence type="ECO:0000256" key="3">
    <source>
        <dbReference type="ARBA" id="ARBA00023239"/>
    </source>
</evidence>
<dbReference type="NCBIfam" id="TIGR01927">
    <property type="entry name" value="menC_gam_Gplu"/>
    <property type="match status" value="1"/>
</dbReference>
<proteinExistence type="predicted"/>
<dbReference type="EMBL" id="QNZM01000342">
    <property type="protein sequence ID" value="RTZ77525.1"/>
    <property type="molecule type" value="Genomic_DNA"/>
</dbReference>
<keyword evidence="2" id="KW-0460">Magnesium</keyword>
<dbReference type="EC" id="4.2.1.113" evidence="4"/>
<dbReference type="Gene3D" id="3.30.390.10">
    <property type="entry name" value="Enolase-like, N-terminal domain"/>
    <property type="match status" value="1"/>
</dbReference>
<dbReference type="InterPro" id="IPR036849">
    <property type="entry name" value="Enolase-like_C_sf"/>
</dbReference>
<dbReference type="SFLD" id="SFLDS00001">
    <property type="entry name" value="Enolase"/>
    <property type="match status" value="1"/>
</dbReference>
<dbReference type="SMART" id="SM00922">
    <property type="entry name" value="MR_MLE"/>
    <property type="match status" value="1"/>
</dbReference>
<evidence type="ECO:0000259" key="5">
    <source>
        <dbReference type="SMART" id="SM00922"/>
    </source>
</evidence>
<dbReference type="CDD" id="cd03320">
    <property type="entry name" value="OSBS"/>
    <property type="match status" value="1"/>
</dbReference>
<evidence type="ECO:0000256" key="1">
    <source>
        <dbReference type="ARBA" id="ARBA00022723"/>
    </source>
</evidence>
<protein>
    <recommendedName>
        <fullName evidence="4">o-succinylbenzoate synthase</fullName>
        <ecNumber evidence="4">4.2.1.113</ecNumber>
    </recommendedName>
</protein>
<dbReference type="PANTHER" id="PTHR42916:SF1">
    <property type="entry name" value="PROTEIN PHYLLO, CHLOROPLASTIC"/>
    <property type="match status" value="1"/>
</dbReference>
<comment type="caution">
    <text evidence="6">The sequence shown here is derived from an EMBL/GenBank/DDBJ whole genome shotgun (WGS) entry which is preliminary data.</text>
</comment>
<dbReference type="SFLD" id="SFLDF00009">
    <property type="entry name" value="o-succinylbenzoate_synthase"/>
    <property type="match status" value="1"/>
</dbReference>
<dbReference type="Gene3D" id="3.20.20.120">
    <property type="entry name" value="Enolase-like C-terminal domain"/>
    <property type="match status" value="1"/>
</dbReference>
<dbReference type="Pfam" id="PF21508">
    <property type="entry name" value="MenC_N"/>
    <property type="match status" value="1"/>
</dbReference>
<evidence type="ECO:0000313" key="6">
    <source>
        <dbReference type="EMBL" id="RTZ77525.1"/>
    </source>
</evidence>
<dbReference type="InterPro" id="IPR029017">
    <property type="entry name" value="Enolase-like_N"/>
</dbReference>